<accession>A0ACC0WRD6</accession>
<protein>
    <submittedName>
        <fullName evidence="1">Uncharacterized protein</fullName>
    </submittedName>
</protein>
<proteinExistence type="predicted"/>
<evidence type="ECO:0000313" key="2">
    <source>
        <dbReference type="Proteomes" id="UP001163321"/>
    </source>
</evidence>
<reference evidence="1 2" key="1">
    <citation type="journal article" date="2022" name="bioRxiv">
        <title>The genome of the oomycete Peronosclerospora sorghi, a cosmopolitan pathogen of maize and sorghum, is inflated with dispersed pseudogenes.</title>
        <authorList>
            <person name="Fletcher K."/>
            <person name="Martin F."/>
            <person name="Isakeit T."/>
            <person name="Cavanaugh K."/>
            <person name="Magill C."/>
            <person name="Michelmore R."/>
        </authorList>
    </citation>
    <scope>NUCLEOTIDE SEQUENCE [LARGE SCALE GENOMIC DNA]</scope>
    <source>
        <strain evidence="1">P6</strain>
    </source>
</reference>
<comment type="caution">
    <text evidence="1">The sequence shown here is derived from an EMBL/GenBank/DDBJ whole genome shotgun (WGS) entry which is preliminary data.</text>
</comment>
<sequence>MFQAKAKLKPDFTCRSAGRLKFDAKTRPMHHIQESVVAKFSSTCQSLTEEMVCSSCHPLMGTWEIRNICPSLCNDWYDACKGEYYAYNGAGTLSPCYGNALICSHLKEIVGSGADFCVQMGFHVGSDADIEGIECFDGSVPETISEVKSFESWRTRLQHILEKEANNPSGLFIAGVFIVITLLLMGGRLMSRFRDPFGGDQLSLMEVRRLQQERYERGDEDDYSSSSNEDRILQLAADDDRDNCIST</sequence>
<name>A0ACC0WRD6_9STRA</name>
<evidence type="ECO:0000313" key="1">
    <source>
        <dbReference type="EMBL" id="KAI9920861.1"/>
    </source>
</evidence>
<dbReference type="EMBL" id="CM047580">
    <property type="protein sequence ID" value="KAI9920861.1"/>
    <property type="molecule type" value="Genomic_DNA"/>
</dbReference>
<dbReference type="Proteomes" id="UP001163321">
    <property type="component" value="Chromosome 1"/>
</dbReference>
<gene>
    <name evidence="1" type="ORF">PsorP6_000007</name>
</gene>
<keyword evidence="2" id="KW-1185">Reference proteome</keyword>
<organism evidence="1 2">
    <name type="scientific">Peronosclerospora sorghi</name>
    <dbReference type="NCBI Taxonomy" id="230839"/>
    <lineage>
        <taxon>Eukaryota</taxon>
        <taxon>Sar</taxon>
        <taxon>Stramenopiles</taxon>
        <taxon>Oomycota</taxon>
        <taxon>Peronosporomycetes</taxon>
        <taxon>Peronosporales</taxon>
        <taxon>Peronosporaceae</taxon>
        <taxon>Peronosclerospora</taxon>
    </lineage>
</organism>